<feature type="region of interest" description="Disordered" evidence="1">
    <location>
        <begin position="1"/>
        <end position="33"/>
    </location>
</feature>
<evidence type="ECO:0000256" key="1">
    <source>
        <dbReference type="SAM" id="MobiDB-lite"/>
    </source>
</evidence>
<comment type="caution">
    <text evidence="2">The sequence shown here is derived from an EMBL/GenBank/DDBJ whole genome shotgun (WGS) entry which is preliminary data.</text>
</comment>
<sequence>MPPLSQRSAPSLGFRGSSALGGDKRGLDEGGDLPIKGEVIYMSISVLSSDWSRSSLASFSKFAAKTQLMLEGLSALAVEVLSCFPDLT</sequence>
<name>A0ABR3MBV6_9TELE</name>
<dbReference type="EMBL" id="JAYMGO010000014">
    <property type="protein sequence ID" value="KAL1261781.1"/>
    <property type="molecule type" value="Genomic_DNA"/>
</dbReference>
<evidence type="ECO:0000313" key="2">
    <source>
        <dbReference type="EMBL" id="KAL1261781.1"/>
    </source>
</evidence>
<keyword evidence="3" id="KW-1185">Reference proteome</keyword>
<protein>
    <submittedName>
        <fullName evidence="2">Uncharacterized protein</fullName>
    </submittedName>
</protein>
<gene>
    <name evidence="2" type="ORF">QQF64_007046</name>
</gene>
<reference evidence="2 3" key="1">
    <citation type="submission" date="2023-09" db="EMBL/GenBank/DDBJ databases">
        <authorList>
            <person name="Wang M."/>
        </authorList>
    </citation>
    <scope>NUCLEOTIDE SEQUENCE [LARGE SCALE GENOMIC DNA]</scope>
    <source>
        <strain evidence="2">GT-2023</strain>
        <tissue evidence="2">Liver</tissue>
    </source>
</reference>
<accession>A0ABR3MBV6</accession>
<dbReference type="Proteomes" id="UP001558613">
    <property type="component" value="Unassembled WGS sequence"/>
</dbReference>
<proteinExistence type="predicted"/>
<organism evidence="2 3">
    <name type="scientific">Cirrhinus molitorella</name>
    <name type="common">mud carp</name>
    <dbReference type="NCBI Taxonomy" id="172907"/>
    <lineage>
        <taxon>Eukaryota</taxon>
        <taxon>Metazoa</taxon>
        <taxon>Chordata</taxon>
        <taxon>Craniata</taxon>
        <taxon>Vertebrata</taxon>
        <taxon>Euteleostomi</taxon>
        <taxon>Actinopterygii</taxon>
        <taxon>Neopterygii</taxon>
        <taxon>Teleostei</taxon>
        <taxon>Ostariophysi</taxon>
        <taxon>Cypriniformes</taxon>
        <taxon>Cyprinidae</taxon>
        <taxon>Labeoninae</taxon>
        <taxon>Labeonini</taxon>
        <taxon>Cirrhinus</taxon>
    </lineage>
</organism>
<evidence type="ECO:0000313" key="3">
    <source>
        <dbReference type="Proteomes" id="UP001558613"/>
    </source>
</evidence>